<dbReference type="InterPro" id="IPR053858">
    <property type="entry name" value="Arb2_dom"/>
</dbReference>
<evidence type="ECO:0000313" key="4">
    <source>
        <dbReference type="Proteomes" id="UP000707071"/>
    </source>
</evidence>
<keyword evidence="4" id="KW-1185">Reference proteome</keyword>
<comment type="caution">
    <text evidence="3">The sequence shown here is derived from an EMBL/GenBank/DDBJ whole genome shotgun (WGS) entry which is preliminary data.</text>
</comment>
<dbReference type="PANTHER" id="PTHR21357">
    <property type="entry name" value="FAM172 FAMILY PROTEIN HOMOLOG CG10038"/>
    <property type="match status" value="1"/>
</dbReference>
<dbReference type="InterPro" id="IPR048263">
    <property type="entry name" value="Arb2"/>
</dbReference>
<evidence type="ECO:0000259" key="2">
    <source>
        <dbReference type="Pfam" id="PF22749"/>
    </source>
</evidence>
<dbReference type="GO" id="GO:0005634">
    <property type="term" value="C:nucleus"/>
    <property type="evidence" value="ECO:0007669"/>
    <property type="project" value="TreeGrafter"/>
</dbReference>
<feature type="compositionally biased region" description="Acidic residues" evidence="1">
    <location>
        <begin position="418"/>
        <end position="431"/>
    </location>
</feature>
<evidence type="ECO:0000313" key="3">
    <source>
        <dbReference type="EMBL" id="KAG6303602.1"/>
    </source>
</evidence>
<evidence type="ECO:0000256" key="1">
    <source>
        <dbReference type="SAM" id="MobiDB-lite"/>
    </source>
</evidence>
<protein>
    <recommendedName>
        <fullName evidence="2">Arb2 domain-containing protein</fullName>
    </recommendedName>
</protein>
<dbReference type="PANTHER" id="PTHR21357:SF4">
    <property type="entry name" value="FAM172 FAMILY PROTEIN HOMOLOG CG10038"/>
    <property type="match status" value="1"/>
</dbReference>
<dbReference type="GO" id="GO:0035197">
    <property type="term" value="F:siRNA binding"/>
    <property type="evidence" value="ECO:0007669"/>
    <property type="project" value="TreeGrafter"/>
</dbReference>
<dbReference type="Pfam" id="PF22749">
    <property type="entry name" value="Arb2"/>
    <property type="match status" value="1"/>
</dbReference>
<dbReference type="AlphaFoldDB" id="A0A9P7QR25"/>
<organism evidence="3 4">
    <name type="scientific">Claviceps aff. purpurea</name>
    <dbReference type="NCBI Taxonomy" id="1967640"/>
    <lineage>
        <taxon>Eukaryota</taxon>
        <taxon>Fungi</taxon>
        <taxon>Dikarya</taxon>
        <taxon>Ascomycota</taxon>
        <taxon>Pezizomycotina</taxon>
        <taxon>Sordariomycetes</taxon>
        <taxon>Hypocreomycetidae</taxon>
        <taxon>Hypocreales</taxon>
        <taxon>Clavicipitaceae</taxon>
        <taxon>Claviceps</taxon>
    </lineage>
</organism>
<name>A0A9P7QR25_9HYPO</name>
<reference evidence="3 4" key="1">
    <citation type="journal article" date="2020" name="bioRxiv">
        <title>Whole genome comparisons of ergot fungi reveals the divergence and evolution of species within the genus Claviceps are the result of varying mechanisms driving genome evolution and host range expansion.</title>
        <authorList>
            <person name="Wyka S.A."/>
            <person name="Mondo S.J."/>
            <person name="Liu M."/>
            <person name="Dettman J."/>
            <person name="Nalam V."/>
            <person name="Broders K.D."/>
        </authorList>
    </citation>
    <scope>NUCLEOTIDE SEQUENCE [LARGE SCALE GENOMIC DNA]</scope>
    <source>
        <strain evidence="3 4">Clav52</strain>
    </source>
</reference>
<dbReference type="Proteomes" id="UP000707071">
    <property type="component" value="Unassembled WGS sequence"/>
</dbReference>
<dbReference type="EMBL" id="SRRH01000007">
    <property type="protein sequence ID" value="KAG6303602.1"/>
    <property type="molecule type" value="Genomic_DNA"/>
</dbReference>
<dbReference type="GO" id="GO:0031048">
    <property type="term" value="P:regulatory ncRNA-mediated heterochromatin formation"/>
    <property type="evidence" value="ECO:0007669"/>
    <property type="project" value="TreeGrafter"/>
</dbReference>
<feature type="domain" description="Arb2" evidence="2">
    <location>
        <begin position="15"/>
        <end position="299"/>
    </location>
</feature>
<feature type="region of interest" description="Disordered" evidence="1">
    <location>
        <begin position="409"/>
        <end position="431"/>
    </location>
</feature>
<sequence>MFRRLWTGLPKDAVFPADLKGLGYFVNEEDEIRSIENPDNYFKFFLNRNPRVNLRQRFQMDGAVRDIIHQRLQSEGLEKRQLPLGAEPHEPHVSIFASPNLSSKTRVVVIFGEPAHYLGLVAGRVTHGVGGIDKGSMVSVVRELHNHVSSKEDPSPPGIVIANPAESYWWPEGQRCLTVVDSAAIPLPSLVHMARCPCPDRNSVPGNRSAEEHVSYIFDKLLRGELREDAKLSIVAVGQSCELLTRFLDDAENWNRWLGRLDGMILLGTVYPVETLQNDALKSFLAERSRAYILSLEPVNTPLAPPTGNPHAGIPALGSPCYSSAEPLYTEMILLSALQPALQYLQEIATTTTYHNPEIIVAERPEPSDDDLCDDQETWHAIPEQEKPAVGVIDEASMRAQVKRARRFRRIVKGEQSPDTDGESADDDALA</sequence>
<proteinExistence type="predicted"/>
<gene>
    <name evidence="3" type="ORF">E4U09_007157</name>
</gene>
<accession>A0A9P7QR25</accession>